<dbReference type="Gene3D" id="1.20.58.670">
    <property type="entry name" value="Dsl1p vesicle tethering complex, Tip20p subunit, domain D"/>
    <property type="match status" value="1"/>
</dbReference>
<evidence type="ECO:0000256" key="1">
    <source>
        <dbReference type="ARBA" id="ARBA00061158"/>
    </source>
</evidence>
<dbReference type="GO" id="GO:0006890">
    <property type="term" value="P:retrograde vesicle-mediated transport, Golgi to endoplasmic reticulum"/>
    <property type="evidence" value="ECO:0007669"/>
    <property type="project" value="InterPro"/>
</dbReference>
<dbReference type="Pfam" id="PF04437">
    <property type="entry name" value="RINT1_TIP1"/>
    <property type="match status" value="1"/>
</dbReference>
<dbReference type="RefSeq" id="XP_022318447.1">
    <property type="nucleotide sequence ID" value="XM_022462739.1"/>
</dbReference>
<name>A0A8B8CRI4_CRAVI</name>
<gene>
    <name evidence="4" type="primary">LOC111121447</name>
</gene>
<feature type="coiled-coil region" evidence="2">
    <location>
        <begin position="61"/>
        <end position="88"/>
    </location>
</feature>
<keyword evidence="2" id="KW-0175">Coiled coil</keyword>
<comment type="similarity">
    <text evidence="1">Belongs to the RINT1 family.</text>
</comment>
<dbReference type="OrthoDB" id="2189254at2759"/>
<evidence type="ECO:0000256" key="2">
    <source>
        <dbReference type="SAM" id="Coils"/>
    </source>
</evidence>
<dbReference type="Proteomes" id="UP000694844">
    <property type="component" value="Chromosome 2"/>
</dbReference>
<reference evidence="4" key="1">
    <citation type="submission" date="2025-08" db="UniProtKB">
        <authorList>
            <consortium name="RefSeq"/>
        </authorList>
    </citation>
    <scope>IDENTIFICATION</scope>
    <source>
        <tissue evidence="4">Whole sample</tissue>
    </source>
</reference>
<dbReference type="AlphaFoldDB" id="A0A8B8CRI4"/>
<dbReference type="FunFam" id="1.20.58.670:FF:000003">
    <property type="entry name" value="RAD50-interacting protein 1"/>
    <property type="match status" value="1"/>
</dbReference>
<accession>A0A8B8CRI4</accession>
<evidence type="ECO:0000313" key="3">
    <source>
        <dbReference type="Proteomes" id="UP000694844"/>
    </source>
</evidence>
<dbReference type="PANTHER" id="PTHR13520:SF0">
    <property type="entry name" value="RAD50-INTERACTING PROTEIN 1"/>
    <property type="match status" value="1"/>
</dbReference>
<evidence type="ECO:0000313" key="4">
    <source>
        <dbReference type="RefSeq" id="XP_022318447.1"/>
    </source>
</evidence>
<dbReference type="GO" id="GO:0070939">
    <property type="term" value="C:Dsl1/NZR complex"/>
    <property type="evidence" value="ECO:0007669"/>
    <property type="project" value="InterPro"/>
</dbReference>
<protein>
    <submittedName>
        <fullName evidence="4">RAD50-interacting protein 1-like isoform X1</fullName>
    </submittedName>
</protein>
<dbReference type="PANTHER" id="PTHR13520">
    <property type="entry name" value="RAD50-INTERACTING PROTEIN 1 RINT-1"/>
    <property type="match status" value="1"/>
</dbReference>
<sequence length="751" mass="86694">MDAPMSSNKYKTNAVEIVNNKFGNDIKSLSGLKAFYLETKKETETLESRLALSEWDIPPEVDEALTNADKAQRSINKLEKRNDALRHEVLDHCTTVNALVNDLTPLVNQIEELRKFKQYLSCVVHIENISDQIHAALMSKRTANAVEEFCSLSEYYTQKQHSHCQNMLAFLKETILFWYNILKDKLSSLLEESLKVVGWPLIATATKTPPPPSDPSLNMDAIFLQLLLLQLPDPLSVEVQKKTMTFLSQEFTFKPLLLPIQHLVDPLRKRFKFHFYGNKQTNNWEKPEWYFGQVLSWIRDHSSFLDDRIQTLLEIAGFYAVDAKVEFMRGLVVLVMEKMASDLPAVMEDEHLFCHLVDEAIFFDHELHQIYDYPAGLNSSMDILTVPKVFERWIEIEKKFAIEKMDALLSSSTAWESQYKNIADIDTLKVPECGESFITLMSTITDRYKYLPSPDHRLKFLSMQLELLEDFRIRLVQVMKEVTHDSLGDTFCAIINAVHYIIEVLREWCNTTFFVELQYHSATRPVEPSPESSTPDRKMPAVRGDGVFVADRSVFDDGIDLFEKLKVEMEKNILKHAFLDVQARSQPYRKMKWRDLDDPSADLSLSTPACDMLMVLRDHLMTMNRKLSKPLFVKLWRKLAEKMSKFMLEEVVLQNRFSEGGAKQLEFDMTRNLFPLFGEYTTKPQNYFRQINEACVLLCLRVGSALLLRDVLMSDDSVPEKEQALQDLGVYKLAPQVALNVLNSRTNLSVT</sequence>
<dbReference type="GO" id="GO:0006888">
    <property type="term" value="P:endoplasmic reticulum to Golgi vesicle-mediated transport"/>
    <property type="evidence" value="ECO:0007669"/>
    <property type="project" value="InterPro"/>
</dbReference>
<proteinExistence type="inferred from homology"/>
<dbReference type="InterPro" id="IPR042044">
    <property type="entry name" value="EXOC6PINT-1/Sec15/Tip20_C_dom2"/>
</dbReference>
<keyword evidence="3" id="KW-1185">Reference proteome</keyword>
<dbReference type="PROSITE" id="PS51386">
    <property type="entry name" value="RINT1_TIP20"/>
    <property type="match status" value="1"/>
</dbReference>
<dbReference type="GeneID" id="111121447"/>
<dbReference type="InterPro" id="IPR007528">
    <property type="entry name" value="RINT1_Tip20"/>
</dbReference>
<dbReference type="KEGG" id="cvn:111121447"/>
<dbReference type="GO" id="GO:0060628">
    <property type="term" value="P:regulation of ER to Golgi vesicle-mediated transport"/>
    <property type="evidence" value="ECO:0007669"/>
    <property type="project" value="TreeGrafter"/>
</dbReference>
<organism evidence="3 4">
    <name type="scientific">Crassostrea virginica</name>
    <name type="common">Eastern oyster</name>
    <dbReference type="NCBI Taxonomy" id="6565"/>
    <lineage>
        <taxon>Eukaryota</taxon>
        <taxon>Metazoa</taxon>
        <taxon>Spiralia</taxon>
        <taxon>Lophotrochozoa</taxon>
        <taxon>Mollusca</taxon>
        <taxon>Bivalvia</taxon>
        <taxon>Autobranchia</taxon>
        <taxon>Pteriomorphia</taxon>
        <taxon>Ostreida</taxon>
        <taxon>Ostreoidea</taxon>
        <taxon>Ostreidae</taxon>
        <taxon>Crassostrea</taxon>
    </lineage>
</organism>